<dbReference type="STRING" id="121845.A0A1S3CZ42"/>
<gene>
    <name evidence="3" type="primary">LOC103507348</name>
</gene>
<feature type="compositionally biased region" description="Polar residues" evidence="1">
    <location>
        <begin position="298"/>
        <end position="309"/>
    </location>
</feature>
<evidence type="ECO:0000313" key="3">
    <source>
        <dbReference type="RefSeq" id="XP_008470039.1"/>
    </source>
</evidence>
<dbReference type="KEGG" id="dci:103507348"/>
<feature type="region of interest" description="Disordered" evidence="1">
    <location>
        <begin position="139"/>
        <end position="520"/>
    </location>
</feature>
<feature type="compositionally biased region" description="Basic and acidic residues" evidence="1">
    <location>
        <begin position="215"/>
        <end position="246"/>
    </location>
</feature>
<feature type="compositionally biased region" description="Low complexity" evidence="1">
    <location>
        <begin position="166"/>
        <end position="184"/>
    </location>
</feature>
<evidence type="ECO:0000313" key="2">
    <source>
        <dbReference type="Proteomes" id="UP000079169"/>
    </source>
</evidence>
<feature type="compositionally biased region" description="Basic and acidic residues" evidence="1">
    <location>
        <begin position="425"/>
        <end position="458"/>
    </location>
</feature>
<sequence length="520" mass="54880">MYHIFNDELAKKYTSTLVTCPYFIDYAEAVIIDERILLNNQVIYDFLVQFFPKVVTSSSVLTEQTCQIMECLVSTLADIDSQQSDQISIASCAKLNAELRALSIVYCMQPPLLPPHQFRPLLRKFLYKVKSRQVLIGEPSRKKLTAKPKDTPQADSEEKESESKVPESATTSASVAVDSPSAPACSEKTGISSEKSGTTSEKPGISSEKSGTISDGEKPGTTSEEKKSGTISDEGKASTTSDEGKSNKPSGVSTDKAVEDTDKTPSESGSDKPIDDREVIVKASDTSGVDTSEVAGPSKQTDGESTAYSTYKPIDDREVIVKASETSGVDTNEVAGPSKQTDGESTGEPSRKKLTAKPKDTPQADSEEKEIESKVPDSATTSASVAVDSPSAPACSEKTGISSEKSGTTSEKPGISSEKSGTISDGEKPGTTSEEKKSGTTSDEGKASTTSDEGKSDKPSGVSTDKAVEDSDKTPSKSGSDKPIDDREVIVKASDTSGVDASEVAGPSKQIDGESTGRWD</sequence>
<reference evidence="3" key="1">
    <citation type="submission" date="2025-08" db="UniProtKB">
        <authorList>
            <consortium name="RefSeq"/>
        </authorList>
    </citation>
    <scope>IDENTIFICATION</scope>
</reference>
<name>A0A1S3CZ42_DIACI</name>
<dbReference type="GeneID" id="103507348"/>
<organism evidence="2 3">
    <name type="scientific">Diaphorina citri</name>
    <name type="common">Asian citrus psyllid</name>
    <dbReference type="NCBI Taxonomy" id="121845"/>
    <lineage>
        <taxon>Eukaryota</taxon>
        <taxon>Metazoa</taxon>
        <taxon>Ecdysozoa</taxon>
        <taxon>Arthropoda</taxon>
        <taxon>Hexapoda</taxon>
        <taxon>Insecta</taxon>
        <taxon>Pterygota</taxon>
        <taxon>Neoptera</taxon>
        <taxon>Paraneoptera</taxon>
        <taxon>Hemiptera</taxon>
        <taxon>Sternorrhyncha</taxon>
        <taxon>Psylloidea</taxon>
        <taxon>Psyllidae</taxon>
        <taxon>Diaphorininae</taxon>
        <taxon>Diaphorina</taxon>
    </lineage>
</organism>
<feature type="compositionally biased region" description="Polar residues" evidence="1">
    <location>
        <begin position="338"/>
        <end position="348"/>
    </location>
</feature>
<feature type="compositionally biased region" description="Basic and acidic residues" evidence="1">
    <location>
        <begin position="511"/>
        <end position="520"/>
    </location>
</feature>
<keyword evidence="2" id="KW-1185">Reference proteome</keyword>
<protein>
    <submittedName>
        <fullName evidence="3">Protein starmaker-like</fullName>
    </submittedName>
</protein>
<feature type="compositionally biased region" description="Polar residues" evidence="1">
    <location>
        <begin position="189"/>
        <end position="213"/>
    </location>
</feature>
<feature type="compositionally biased region" description="Polar residues" evidence="1">
    <location>
        <begin position="399"/>
        <end position="423"/>
    </location>
</feature>
<evidence type="ECO:0000256" key="1">
    <source>
        <dbReference type="SAM" id="MobiDB-lite"/>
    </source>
</evidence>
<feature type="compositionally biased region" description="Basic and acidic residues" evidence="1">
    <location>
        <begin position="466"/>
        <end position="490"/>
    </location>
</feature>
<proteinExistence type="predicted"/>
<feature type="compositionally biased region" description="Low complexity" evidence="1">
    <location>
        <begin position="376"/>
        <end position="394"/>
    </location>
</feature>
<dbReference type="RefSeq" id="XP_008470039.1">
    <property type="nucleotide sequence ID" value="XM_008471817.1"/>
</dbReference>
<dbReference type="PaxDb" id="121845-A0A1S3CZ42"/>
<accession>A0A1S3CZ42</accession>
<dbReference type="AlphaFoldDB" id="A0A1S3CZ42"/>
<feature type="compositionally biased region" description="Basic and acidic residues" evidence="1">
    <location>
        <begin position="256"/>
        <end position="280"/>
    </location>
</feature>
<dbReference type="Proteomes" id="UP000079169">
    <property type="component" value="Unplaced"/>
</dbReference>